<dbReference type="RefSeq" id="WP_092408378.1">
    <property type="nucleotide sequence ID" value="NZ_FOVF01000017.1"/>
</dbReference>
<keyword evidence="1" id="KW-0812">Transmembrane</keyword>
<gene>
    <name evidence="2" type="ORF">SAMN05216289_11780</name>
</gene>
<feature type="transmembrane region" description="Helical" evidence="1">
    <location>
        <begin position="5"/>
        <end position="24"/>
    </location>
</feature>
<keyword evidence="1" id="KW-0472">Membrane</keyword>
<reference evidence="2 3" key="1">
    <citation type="submission" date="2016-10" db="EMBL/GenBank/DDBJ databases">
        <authorList>
            <person name="de Groot N.N."/>
        </authorList>
    </citation>
    <scope>NUCLEOTIDE SEQUENCE [LARGE SCALE GENOMIC DNA]</scope>
    <source>
        <strain evidence="2 3">CGMCC 1.7659</strain>
    </source>
</reference>
<protein>
    <submittedName>
        <fullName evidence="2">Uncharacterized protein</fullName>
    </submittedName>
</protein>
<sequence>MSAMLLTGYIIVVLGGLWLLVVIFQTSVAWGILSILVPFVSLLFVIMHWDDTKRPFLVQLVGLVLIYFGADAALDSAGLG</sequence>
<evidence type="ECO:0000313" key="3">
    <source>
        <dbReference type="Proteomes" id="UP000198575"/>
    </source>
</evidence>
<accession>A0A1I4YIU0</accession>
<dbReference type="Proteomes" id="UP000198575">
    <property type="component" value="Unassembled WGS sequence"/>
</dbReference>
<dbReference type="OrthoDB" id="5986311at2"/>
<feature type="transmembrane region" description="Helical" evidence="1">
    <location>
        <begin position="56"/>
        <end position="74"/>
    </location>
</feature>
<dbReference type="STRING" id="578942.SAMN05216289_11780"/>
<proteinExistence type="predicted"/>
<name>A0A1I4YIU0_9GAMM</name>
<keyword evidence="1" id="KW-1133">Transmembrane helix</keyword>
<evidence type="ECO:0000313" key="2">
    <source>
        <dbReference type="EMBL" id="SFN37520.1"/>
    </source>
</evidence>
<dbReference type="AlphaFoldDB" id="A0A1I4YIU0"/>
<dbReference type="EMBL" id="FOVF01000017">
    <property type="protein sequence ID" value="SFN37520.1"/>
    <property type="molecule type" value="Genomic_DNA"/>
</dbReference>
<organism evidence="2 3">
    <name type="scientific">Dokdonella immobilis</name>
    <dbReference type="NCBI Taxonomy" id="578942"/>
    <lineage>
        <taxon>Bacteria</taxon>
        <taxon>Pseudomonadati</taxon>
        <taxon>Pseudomonadota</taxon>
        <taxon>Gammaproteobacteria</taxon>
        <taxon>Lysobacterales</taxon>
        <taxon>Rhodanobacteraceae</taxon>
        <taxon>Dokdonella</taxon>
    </lineage>
</organism>
<keyword evidence="3" id="KW-1185">Reference proteome</keyword>
<feature type="transmembrane region" description="Helical" evidence="1">
    <location>
        <begin position="30"/>
        <end position="49"/>
    </location>
</feature>
<evidence type="ECO:0000256" key="1">
    <source>
        <dbReference type="SAM" id="Phobius"/>
    </source>
</evidence>